<evidence type="ECO:0000313" key="1">
    <source>
        <dbReference type="EMBL" id="MDJ1138163.1"/>
    </source>
</evidence>
<name>A0ABT7AC02_9ACTN</name>
<accession>A0ABT7AC02</accession>
<organism evidence="1 2">
    <name type="scientific">Streptomyces iconiensis</name>
    <dbReference type="NCBI Taxonomy" id="1384038"/>
    <lineage>
        <taxon>Bacteria</taxon>
        <taxon>Bacillati</taxon>
        <taxon>Actinomycetota</taxon>
        <taxon>Actinomycetes</taxon>
        <taxon>Kitasatosporales</taxon>
        <taxon>Streptomycetaceae</taxon>
        <taxon>Streptomyces</taxon>
    </lineage>
</organism>
<protein>
    <submittedName>
        <fullName evidence="1">PRL2-23</fullName>
    </submittedName>
</protein>
<keyword evidence="2" id="KW-1185">Reference proteome</keyword>
<feature type="non-terminal residue" evidence="1">
    <location>
        <position position="61"/>
    </location>
</feature>
<gene>
    <name evidence="1" type="ORF">NMN56_040630</name>
</gene>
<reference evidence="1 2" key="1">
    <citation type="submission" date="2023-05" db="EMBL/GenBank/DDBJ databases">
        <title>Streptantibioticus silvisoli sp. nov., acidotolerant actinomycetes 1 from pine litter.</title>
        <authorList>
            <person name="Swiecimska M."/>
            <person name="Golinska P."/>
            <person name="Sangal V."/>
            <person name="Wachnowicz B."/>
            <person name="Goodfellow M."/>
        </authorList>
    </citation>
    <scope>NUCLEOTIDE SEQUENCE [LARGE SCALE GENOMIC DNA]</scope>
    <source>
        <strain evidence="1 2">DSM 42109</strain>
    </source>
</reference>
<sequence length="61" mass="6803">MWTSLVAVIGTLAGALVSGLLQHRVARTDRSDARAEQLRRDRMDAVTALARSVSDHRRAMW</sequence>
<evidence type="ECO:0000313" key="2">
    <source>
        <dbReference type="Proteomes" id="UP001214441"/>
    </source>
</evidence>
<comment type="caution">
    <text evidence="1">The sequence shown here is derived from an EMBL/GenBank/DDBJ whole genome shotgun (WGS) entry which is preliminary data.</text>
</comment>
<dbReference type="EMBL" id="JANCPR020000076">
    <property type="protein sequence ID" value="MDJ1138163.1"/>
    <property type="molecule type" value="Genomic_DNA"/>
</dbReference>
<dbReference type="Proteomes" id="UP001214441">
    <property type="component" value="Unassembled WGS sequence"/>
</dbReference>
<proteinExistence type="predicted"/>